<evidence type="ECO:0000259" key="2">
    <source>
        <dbReference type="Pfam" id="PF01301"/>
    </source>
</evidence>
<dbReference type="Gene3D" id="2.60.120.260">
    <property type="entry name" value="Galactose-binding domain-like"/>
    <property type="match status" value="1"/>
</dbReference>
<accession>A0A443RUH2</accession>
<dbReference type="SUPFAM" id="SSF51445">
    <property type="entry name" value="(Trans)glycosidases"/>
    <property type="match status" value="1"/>
</dbReference>
<dbReference type="VEuPathDB" id="VectorBase:LDEU013150"/>
<dbReference type="GO" id="GO:0004553">
    <property type="term" value="F:hydrolase activity, hydrolyzing O-glycosyl compounds"/>
    <property type="evidence" value="ECO:0007669"/>
    <property type="project" value="InterPro"/>
</dbReference>
<feature type="non-terminal residue" evidence="4">
    <location>
        <position position="206"/>
    </location>
</feature>
<proteinExistence type="inferred from homology"/>
<comment type="caution">
    <text evidence="4">The sequence shown here is derived from an EMBL/GenBank/DDBJ whole genome shotgun (WGS) entry which is preliminary data.</text>
</comment>
<reference evidence="4 5" key="1">
    <citation type="journal article" date="2018" name="Gigascience">
        <title>Genomes of trombidid mites reveal novel predicted allergens and laterally-transferred genes associated with secondary metabolism.</title>
        <authorList>
            <person name="Dong X."/>
            <person name="Chaisiri K."/>
            <person name="Xia D."/>
            <person name="Armstrong S.D."/>
            <person name="Fang Y."/>
            <person name="Donnelly M.J."/>
            <person name="Kadowaki T."/>
            <person name="McGarry J.W."/>
            <person name="Darby A.C."/>
            <person name="Makepeace B.L."/>
        </authorList>
    </citation>
    <scope>NUCLEOTIDE SEQUENCE [LARGE SCALE GENOMIC DNA]</scope>
    <source>
        <strain evidence="4">UoL-UT</strain>
    </source>
</reference>
<evidence type="ECO:0000313" key="4">
    <source>
        <dbReference type="EMBL" id="RWS18890.1"/>
    </source>
</evidence>
<dbReference type="GO" id="GO:0005975">
    <property type="term" value="P:carbohydrate metabolic process"/>
    <property type="evidence" value="ECO:0007669"/>
    <property type="project" value="InterPro"/>
</dbReference>
<evidence type="ECO:0000259" key="3">
    <source>
        <dbReference type="Pfam" id="PF21317"/>
    </source>
</evidence>
<dbReference type="EMBL" id="NCKV01032876">
    <property type="protein sequence ID" value="RWS18890.1"/>
    <property type="molecule type" value="Genomic_DNA"/>
</dbReference>
<feature type="domain" description="Glycoside hydrolase 35 catalytic" evidence="2">
    <location>
        <begin position="1"/>
        <end position="53"/>
    </location>
</feature>
<dbReference type="Pfam" id="PF21317">
    <property type="entry name" value="BetaGal_ABD_1"/>
    <property type="match status" value="1"/>
</dbReference>
<dbReference type="Pfam" id="PF01301">
    <property type="entry name" value="Glyco_hydro_35"/>
    <property type="match status" value="1"/>
</dbReference>
<name>A0A443RUH2_9ACAR</name>
<dbReference type="STRING" id="299467.A0A443RUH2"/>
<feature type="domain" description="Beta-galactosidase 1-like first all-beta" evidence="3">
    <location>
        <begin position="98"/>
        <end position="187"/>
    </location>
</feature>
<dbReference type="Gene3D" id="3.20.20.80">
    <property type="entry name" value="Glycosidases"/>
    <property type="match status" value="1"/>
</dbReference>
<dbReference type="InterPro" id="IPR017853">
    <property type="entry name" value="GH"/>
</dbReference>
<sequence length="206" mass="22948">YVFEGGTSFGFGAGANFGSVYTPNPTSYDYDAPLTEAGDPTDKYFAIRQLVSKYLPLPPIPVPKPSPKLKFGPIFLEKIVSVFDLIRHATDSVQSVYPLTFEKLGVPHGFVLYTTTVDVKPSDPAVLKIKTLNDRALVFVDFEYQGTMSRTQEVNMLPINAKRGSRLDILVENQGRICGGPLIDEFKVRSIINTAMNDRIQFFLNF</sequence>
<dbReference type="AlphaFoldDB" id="A0A443RUH2"/>
<dbReference type="Proteomes" id="UP000288716">
    <property type="component" value="Unassembled WGS sequence"/>
</dbReference>
<dbReference type="PANTHER" id="PTHR23421">
    <property type="entry name" value="BETA-GALACTOSIDASE RELATED"/>
    <property type="match status" value="1"/>
</dbReference>
<protein>
    <submittedName>
        <fullName evidence="4">Uncharacterized protein</fullName>
    </submittedName>
</protein>
<evidence type="ECO:0000256" key="1">
    <source>
        <dbReference type="ARBA" id="ARBA00009809"/>
    </source>
</evidence>
<dbReference type="InterPro" id="IPR031330">
    <property type="entry name" value="Gly_Hdrlase_35_cat"/>
</dbReference>
<dbReference type="InterPro" id="IPR048912">
    <property type="entry name" value="BetaGal1-like_ABD1"/>
</dbReference>
<evidence type="ECO:0000313" key="5">
    <source>
        <dbReference type="Proteomes" id="UP000288716"/>
    </source>
</evidence>
<keyword evidence="5" id="KW-1185">Reference proteome</keyword>
<dbReference type="OrthoDB" id="1657402at2759"/>
<comment type="similarity">
    <text evidence="1">Belongs to the glycosyl hydrolase 35 family.</text>
</comment>
<organism evidence="4 5">
    <name type="scientific">Leptotrombidium deliense</name>
    <dbReference type="NCBI Taxonomy" id="299467"/>
    <lineage>
        <taxon>Eukaryota</taxon>
        <taxon>Metazoa</taxon>
        <taxon>Ecdysozoa</taxon>
        <taxon>Arthropoda</taxon>
        <taxon>Chelicerata</taxon>
        <taxon>Arachnida</taxon>
        <taxon>Acari</taxon>
        <taxon>Acariformes</taxon>
        <taxon>Trombidiformes</taxon>
        <taxon>Prostigmata</taxon>
        <taxon>Anystina</taxon>
        <taxon>Parasitengona</taxon>
        <taxon>Trombiculoidea</taxon>
        <taxon>Trombiculidae</taxon>
        <taxon>Leptotrombidium</taxon>
    </lineage>
</organism>
<feature type="non-terminal residue" evidence="4">
    <location>
        <position position="1"/>
    </location>
</feature>
<gene>
    <name evidence="4" type="ORF">B4U80_02100</name>
</gene>
<dbReference type="InterPro" id="IPR001944">
    <property type="entry name" value="Glycoside_Hdrlase_35"/>
</dbReference>